<evidence type="ECO:0000256" key="1">
    <source>
        <dbReference type="PROSITE-ProRule" id="PRU00708"/>
    </source>
</evidence>
<dbReference type="EMBL" id="CAJNOH010000243">
    <property type="protein sequence ID" value="CAF0964364.1"/>
    <property type="molecule type" value="Genomic_DNA"/>
</dbReference>
<evidence type="ECO:0000313" key="6">
    <source>
        <dbReference type="EMBL" id="CAF3647227.1"/>
    </source>
</evidence>
<keyword evidence="9" id="KW-1185">Reference proteome</keyword>
<dbReference type="EMBL" id="CAJNOU010002820">
    <property type="protein sequence ID" value="CAF1351728.1"/>
    <property type="molecule type" value="Genomic_DNA"/>
</dbReference>
<dbReference type="Pfam" id="PF01535">
    <property type="entry name" value="PPR"/>
    <property type="match status" value="2"/>
</dbReference>
<protein>
    <recommendedName>
        <fullName evidence="10">Pentatricopeptide repeat-containing protein</fullName>
    </recommendedName>
</protein>
<dbReference type="GO" id="GO:0003723">
    <property type="term" value="F:RNA binding"/>
    <property type="evidence" value="ECO:0007669"/>
    <property type="project" value="InterPro"/>
</dbReference>
<dbReference type="EMBL" id="CAJOAX010001806">
    <property type="protein sequence ID" value="CAF3746965.1"/>
    <property type="molecule type" value="Genomic_DNA"/>
</dbReference>
<evidence type="ECO:0000313" key="5">
    <source>
        <dbReference type="EMBL" id="CAF1576002.1"/>
    </source>
</evidence>
<evidence type="ECO:0000313" key="2">
    <source>
        <dbReference type="EMBL" id="CAF0964364.1"/>
    </source>
</evidence>
<evidence type="ECO:0000313" key="7">
    <source>
        <dbReference type="EMBL" id="CAF3746965.1"/>
    </source>
</evidence>
<dbReference type="Gene3D" id="1.25.40.10">
    <property type="entry name" value="Tetratricopeptide repeat domain"/>
    <property type="match status" value="1"/>
</dbReference>
<proteinExistence type="predicted"/>
<accession>A0A814E812</accession>
<sequence length="152" mass="17448">MWFNRKAQNVFESVVDRDAITYTAMINAFGLNGMDSEAIQLYRKMSNNLLNEISHICVLNACFHSGLLQKAWNIFNDIPLKTEKIFTTMIFKAHNHSRPKSSAILSECDRLRSELIVYGYKYDPSRVTRQLKEEATNLSALYDHGDAVIVLK</sequence>
<dbReference type="Proteomes" id="UP000663870">
    <property type="component" value="Unassembled WGS sequence"/>
</dbReference>
<evidence type="ECO:0000313" key="4">
    <source>
        <dbReference type="EMBL" id="CAF1351728.1"/>
    </source>
</evidence>
<dbReference type="Proteomes" id="UP000663854">
    <property type="component" value="Unassembled WGS sequence"/>
</dbReference>
<comment type="caution">
    <text evidence="2">The sequence shown here is derived from an EMBL/GenBank/DDBJ whole genome shotgun (WGS) entry which is preliminary data.</text>
</comment>
<name>A0A814E812_9BILA</name>
<evidence type="ECO:0000313" key="8">
    <source>
        <dbReference type="Proteomes" id="UP000663854"/>
    </source>
</evidence>
<gene>
    <name evidence="6" type="ORF">FNK824_LOCUS5782</name>
    <name evidence="5" type="ORF">JXQ802_LOCUS45689</name>
    <name evidence="7" type="ORF">OTI717_LOCUS15356</name>
    <name evidence="2" type="ORF">PYM288_LOCUS12781</name>
    <name evidence="3" type="ORF">RFH988_LOCUS25303</name>
    <name evidence="4" type="ORF">SEV965_LOCUS28902</name>
</gene>
<dbReference type="PROSITE" id="PS51375">
    <property type="entry name" value="PPR"/>
    <property type="match status" value="1"/>
</dbReference>
<dbReference type="Proteomes" id="UP000663874">
    <property type="component" value="Unassembled WGS sequence"/>
</dbReference>
<dbReference type="Proteomes" id="UP000663889">
    <property type="component" value="Unassembled WGS sequence"/>
</dbReference>
<reference evidence="2" key="1">
    <citation type="submission" date="2021-02" db="EMBL/GenBank/DDBJ databases">
        <authorList>
            <person name="Nowell W R."/>
        </authorList>
    </citation>
    <scope>NUCLEOTIDE SEQUENCE</scope>
</reference>
<dbReference type="EMBL" id="CAJOBE010000474">
    <property type="protein sequence ID" value="CAF3647227.1"/>
    <property type="molecule type" value="Genomic_DNA"/>
</dbReference>
<dbReference type="AlphaFoldDB" id="A0A814E812"/>
<dbReference type="PANTHER" id="PTHR47926">
    <property type="entry name" value="PENTATRICOPEPTIDE REPEAT-CONTAINING PROTEIN"/>
    <property type="match status" value="1"/>
</dbReference>
<dbReference type="OrthoDB" id="9990610at2759"/>
<dbReference type="InterPro" id="IPR011990">
    <property type="entry name" value="TPR-like_helical_dom_sf"/>
</dbReference>
<evidence type="ECO:0008006" key="10">
    <source>
        <dbReference type="Google" id="ProtNLM"/>
    </source>
</evidence>
<feature type="repeat" description="PPR" evidence="1">
    <location>
        <begin position="18"/>
        <end position="48"/>
    </location>
</feature>
<dbReference type="EMBL" id="CAJNOO010001916">
    <property type="protein sequence ID" value="CAF1214518.1"/>
    <property type="molecule type" value="Genomic_DNA"/>
</dbReference>
<dbReference type="GO" id="GO:0009451">
    <property type="term" value="P:RNA modification"/>
    <property type="evidence" value="ECO:0007669"/>
    <property type="project" value="InterPro"/>
</dbReference>
<dbReference type="InterPro" id="IPR002885">
    <property type="entry name" value="PPR_rpt"/>
</dbReference>
<dbReference type="Proteomes" id="UP000663823">
    <property type="component" value="Unassembled WGS sequence"/>
</dbReference>
<evidence type="ECO:0000313" key="9">
    <source>
        <dbReference type="Proteomes" id="UP000663870"/>
    </source>
</evidence>
<dbReference type="EMBL" id="CAJNOL010003856">
    <property type="protein sequence ID" value="CAF1576002.1"/>
    <property type="molecule type" value="Genomic_DNA"/>
</dbReference>
<evidence type="ECO:0000313" key="3">
    <source>
        <dbReference type="EMBL" id="CAF1214518.1"/>
    </source>
</evidence>
<dbReference type="InterPro" id="IPR046960">
    <property type="entry name" value="PPR_At4g14850-like_plant"/>
</dbReference>
<dbReference type="NCBIfam" id="TIGR00756">
    <property type="entry name" value="PPR"/>
    <property type="match status" value="1"/>
</dbReference>
<organism evidence="2 8">
    <name type="scientific">Rotaria sordida</name>
    <dbReference type="NCBI Taxonomy" id="392033"/>
    <lineage>
        <taxon>Eukaryota</taxon>
        <taxon>Metazoa</taxon>
        <taxon>Spiralia</taxon>
        <taxon>Gnathifera</taxon>
        <taxon>Rotifera</taxon>
        <taxon>Eurotatoria</taxon>
        <taxon>Bdelloidea</taxon>
        <taxon>Philodinida</taxon>
        <taxon>Philodinidae</taxon>
        <taxon>Rotaria</taxon>
    </lineage>
</organism>
<dbReference type="Proteomes" id="UP000663882">
    <property type="component" value="Unassembled WGS sequence"/>
</dbReference>